<feature type="transmembrane region" description="Helical" evidence="1">
    <location>
        <begin position="143"/>
        <end position="164"/>
    </location>
</feature>
<sequence>MPYRSNNTSAIFNAFAQFLFLAVLVSLPVLVIRFDIDTLKTGASEGTLVEYMEQFLLSLTILCYAYIAKHNPSFKRFGALVIGFFLCLLIRELDMFFDELVFHGFWVYPAAIVAASAVIYSLTDRTETANQFAAFVNHRNFGLLCMGLAMLLVFSRLFGMSSLWRELLGDGYVRAAKNIAEEGTELMAYVTIFYASLRYVFAMKPAKHKSTHKSDSSVLCKR</sequence>
<feature type="transmembrane region" description="Helical" evidence="1">
    <location>
        <begin position="12"/>
        <end position="31"/>
    </location>
</feature>
<keyword evidence="1" id="KW-0812">Transmembrane</keyword>
<organism evidence="2 3">
    <name type="scientific">Grimontia marina</name>
    <dbReference type="NCBI Taxonomy" id="646534"/>
    <lineage>
        <taxon>Bacteria</taxon>
        <taxon>Pseudomonadati</taxon>
        <taxon>Pseudomonadota</taxon>
        <taxon>Gammaproteobacteria</taxon>
        <taxon>Vibrionales</taxon>
        <taxon>Vibrionaceae</taxon>
        <taxon>Grimontia</taxon>
    </lineage>
</organism>
<evidence type="ECO:0000313" key="3">
    <source>
        <dbReference type="Proteomes" id="UP000073601"/>
    </source>
</evidence>
<reference evidence="3" key="1">
    <citation type="submission" date="2016-02" db="EMBL/GenBank/DDBJ databases">
        <authorList>
            <person name="Rodrigo-Torres Lidia"/>
            <person name="Arahal R.David."/>
        </authorList>
    </citation>
    <scope>NUCLEOTIDE SEQUENCE [LARGE SCALE GENOMIC DNA]</scope>
    <source>
        <strain evidence="3">CECT 8713</strain>
    </source>
</reference>
<proteinExistence type="predicted"/>
<feature type="transmembrane region" description="Helical" evidence="1">
    <location>
        <begin position="74"/>
        <end position="93"/>
    </location>
</feature>
<evidence type="ECO:0000256" key="1">
    <source>
        <dbReference type="SAM" id="Phobius"/>
    </source>
</evidence>
<keyword evidence="3" id="KW-1185">Reference proteome</keyword>
<evidence type="ECO:0000313" key="2">
    <source>
        <dbReference type="EMBL" id="CZF84493.1"/>
    </source>
</evidence>
<dbReference type="OrthoDB" id="1425700at2"/>
<gene>
    <name evidence="2" type="ORF">GMA8713_03123</name>
</gene>
<protein>
    <submittedName>
        <fullName evidence="2">Uncharacterized protein</fullName>
    </submittedName>
</protein>
<name>A0A128FCF8_9GAMM</name>
<accession>A0A128FCF8</accession>
<feature type="transmembrane region" description="Helical" evidence="1">
    <location>
        <begin position="184"/>
        <end position="201"/>
    </location>
</feature>
<keyword evidence="1" id="KW-1133">Transmembrane helix</keyword>
<dbReference type="AlphaFoldDB" id="A0A128FCF8"/>
<dbReference type="Proteomes" id="UP000073601">
    <property type="component" value="Unassembled WGS sequence"/>
</dbReference>
<feature type="transmembrane region" description="Helical" evidence="1">
    <location>
        <begin position="105"/>
        <end position="122"/>
    </location>
</feature>
<keyword evidence="1" id="KW-0472">Membrane</keyword>
<dbReference type="EMBL" id="FIZY01000030">
    <property type="protein sequence ID" value="CZF84493.1"/>
    <property type="molecule type" value="Genomic_DNA"/>
</dbReference>